<evidence type="ECO:0000256" key="4">
    <source>
        <dbReference type="ARBA" id="ARBA00038353"/>
    </source>
</evidence>
<evidence type="ECO:0000256" key="3">
    <source>
        <dbReference type="ARBA" id="ARBA00023157"/>
    </source>
</evidence>
<evidence type="ECO:0000256" key="5">
    <source>
        <dbReference type="PIRNR" id="PIRNR000077"/>
    </source>
</evidence>
<feature type="site" description="Contributes to redox potential value" evidence="6">
    <location>
        <position position="38"/>
    </location>
</feature>
<sequence>MASAVGSVIACHRSQDLDEYKDSNKLVVVDFSASWCGPCRSIAPFLADWAKRLQDVIFLKVDVDEVKDLARQWQVEAMPTFVLLRDGKQVDRLVGAKKEELLGKIVKHRPIKY</sequence>
<dbReference type="Pfam" id="PF00085">
    <property type="entry name" value="Thioredoxin"/>
    <property type="match status" value="1"/>
</dbReference>
<dbReference type="NCBIfam" id="TIGR01068">
    <property type="entry name" value="thioredoxin"/>
    <property type="match status" value="1"/>
</dbReference>
<dbReference type="PANTHER" id="PTHR10438">
    <property type="entry name" value="THIOREDOXIN"/>
    <property type="match status" value="1"/>
</dbReference>
<dbReference type="PIRSF" id="PIRSF000077">
    <property type="entry name" value="Thioredoxin"/>
    <property type="match status" value="1"/>
</dbReference>
<name>A0A1D1ZHV9_9ARAE</name>
<feature type="active site" description="Nucleophile" evidence="6">
    <location>
        <position position="39"/>
    </location>
</feature>
<dbReference type="GO" id="GO:0015035">
    <property type="term" value="F:protein-disulfide reductase activity"/>
    <property type="evidence" value="ECO:0007669"/>
    <property type="project" value="InterPro"/>
</dbReference>
<reference evidence="9" key="1">
    <citation type="submission" date="2015-07" db="EMBL/GenBank/DDBJ databases">
        <title>Transcriptome Assembly of Anthurium amnicola.</title>
        <authorList>
            <person name="Suzuki J."/>
        </authorList>
    </citation>
    <scope>NUCLEOTIDE SEQUENCE</scope>
</reference>
<dbReference type="InterPro" id="IPR005746">
    <property type="entry name" value="Thioredoxin"/>
</dbReference>
<comment type="subcellular location">
    <subcellularLocation>
        <location evidence="1">Cytoplasm</location>
    </subcellularLocation>
</comment>
<dbReference type="SUPFAM" id="SSF52833">
    <property type="entry name" value="Thioredoxin-like"/>
    <property type="match status" value="1"/>
</dbReference>
<dbReference type="InterPro" id="IPR050620">
    <property type="entry name" value="Thioredoxin_H-type-like"/>
</dbReference>
<organism evidence="9">
    <name type="scientific">Anthurium amnicola</name>
    <dbReference type="NCBI Taxonomy" id="1678845"/>
    <lineage>
        <taxon>Eukaryota</taxon>
        <taxon>Viridiplantae</taxon>
        <taxon>Streptophyta</taxon>
        <taxon>Embryophyta</taxon>
        <taxon>Tracheophyta</taxon>
        <taxon>Spermatophyta</taxon>
        <taxon>Magnoliopsida</taxon>
        <taxon>Liliopsida</taxon>
        <taxon>Araceae</taxon>
        <taxon>Pothoideae</taxon>
        <taxon>Potheae</taxon>
        <taxon>Anthurium</taxon>
    </lineage>
</organism>
<protein>
    <recommendedName>
        <fullName evidence="5">Thioredoxin</fullName>
    </recommendedName>
</protein>
<keyword evidence="3 7" id="KW-1015">Disulfide bond</keyword>
<gene>
    <name evidence="9" type="primary">TRXH1_0</name>
    <name evidence="9" type="ORF">g.32802</name>
</gene>
<evidence type="ECO:0000313" key="9">
    <source>
        <dbReference type="EMBL" id="JAT66315.1"/>
    </source>
</evidence>
<accession>A0A1D1ZHV9</accession>
<evidence type="ECO:0000256" key="7">
    <source>
        <dbReference type="PIRSR" id="PIRSR000077-4"/>
    </source>
</evidence>
<dbReference type="PANTHER" id="PTHR10438:SF444">
    <property type="entry name" value="THIOREDOXIN H-TYPE 1"/>
    <property type="match status" value="1"/>
</dbReference>
<dbReference type="EMBL" id="GDJX01001621">
    <property type="protein sequence ID" value="JAT66315.1"/>
    <property type="molecule type" value="Transcribed_RNA"/>
</dbReference>
<feature type="site" description="Contributes to redox potential value" evidence="6">
    <location>
        <position position="37"/>
    </location>
</feature>
<evidence type="ECO:0000259" key="8">
    <source>
        <dbReference type="PROSITE" id="PS51352"/>
    </source>
</evidence>
<dbReference type="AlphaFoldDB" id="A0A1D1ZHV9"/>
<dbReference type="Gene3D" id="3.40.30.10">
    <property type="entry name" value="Glutaredoxin"/>
    <property type="match status" value="1"/>
</dbReference>
<dbReference type="InterPro" id="IPR013766">
    <property type="entry name" value="Thioredoxin_domain"/>
</dbReference>
<dbReference type="InterPro" id="IPR036249">
    <property type="entry name" value="Thioredoxin-like_sf"/>
</dbReference>
<keyword evidence="7" id="KW-0676">Redox-active center</keyword>
<comment type="similarity">
    <text evidence="4">Belongs to the thioredoxin family. Plant H-type subfamily.</text>
</comment>
<dbReference type="InterPro" id="IPR017937">
    <property type="entry name" value="Thioredoxin_CS"/>
</dbReference>
<feature type="disulfide bond" description="Redox-active" evidence="7">
    <location>
        <begin position="36"/>
        <end position="39"/>
    </location>
</feature>
<proteinExistence type="inferred from homology"/>
<feature type="active site" description="Nucleophile" evidence="6">
    <location>
        <position position="36"/>
    </location>
</feature>
<evidence type="ECO:0000256" key="2">
    <source>
        <dbReference type="ARBA" id="ARBA00022490"/>
    </source>
</evidence>
<dbReference type="PROSITE" id="PS51352">
    <property type="entry name" value="THIOREDOXIN_2"/>
    <property type="match status" value="1"/>
</dbReference>
<feature type="domain" description="Thioredoxin" evidence="8">
    <location>
        <begin position="1"/>
        <end position="110"/>
    </location>
</feature>
<evidence type="ECO:0000256" key="1">
    <source>
        <dbReference type="ARBA" id="ARBA00004496"/>
    </source>
</evidence>
<keyword evidence="2" id="KW-0963">Cytoplasm</keyword>
<dbReference type="GO" id="GO:0005737">
    <property type="term" value="C:cytoplasm"/>
    <property type="evidence" value="ECO:0007669"/>
    <property type="project" value="UniProtKB-SubCell"/>
</dbReference>
<evidence type="ECO:0000256" key="6">
    <source>
        <dbReference type="PIRSR" id="PIRSR000077-1"/>
    </source>
</evidence>
<dbReference type="PROSITE" id="PS00194">
    <property type="entry name" value="THIOREDOXIN_1"/>
    <property type="match status" value="1"/>
</dbReference>
<dbReference type="CDD" id="cd02947">
    <property type="entry name" value="TRX_family"/>
    <property type="match status" value="1"/>
</dbReference>
<dbReference type="PRINTS" id="PR00421">
    <property type="entry name" value="THIOREDOXIN"/>
</dbReference>
<feature type="site" description="Deprotonates C-terminal active site Cys" evidence="6">
    <location>
        <position position="30"/>
    </location>
</feature>